<dbReference type="SUPFAM" id="SSF51316">
    <property type="entry name" value="Mss4-like"/>
    <property type="match status" value="1"/>
</dbReference>
<dbReference type="STRING" id="1770058.A3840_17080"/>
<evidence type="ECO:0008006" key="3">
    <source>
        <dbReference type="Google" id="ProtNLM"/>
    </source>
</evidence>
<keyword evidence="2" id="KW-1185">Reference proteome</keyword>
<dbReference type="Proteomes" id="UP000078389">
    <property type="component" value="Unassembled WGS sequence"/>
</dbReference>
<name>A0A178HPC0_9HYPH</name>
<dbReference type="RefSeq" id="WP_067459743.1">
    <property type="nucleotide sequence ID" value="NZ_LVVY01000129.1"/>
</dbReference>
<organism evidence="1 2">
    <name type="scientific">Devosia elaeis</name>
    <dbReference type="NCBI Taxonomy" id="1770058"/>
    <lineage>
        <taxon>Bacteria</taxon>
        <taxon>Pseudomonadati</taxon>
        <taxon>Pseudomonadota</taxon>
        <taxon>Alphaproteobacteria</taxon>
        <taxon>Hyphomicrobiales</taxon>
        <taxon>Devosiaceae</taxon>
        <taxon>Devosia</taxon>
    </lineage>
</organism>
<dbReference type="OrthoDB" id="7268727at2"/>
<sequence>MTETTRLACACGSFHLELSGDPFFATECHCNSCREAARRFDALPPAFPLAGPNGGTPYILYRKDRVHFPDGTDLLRAHRLGDKAPTRRVLTTCCNSPVFLEFQGGHWLSLYAGLWPEATRPATQIRTMTSDLPEHHLLDDALPAGKAVTAGFYGKLLLAWIAMGFRSPRIAVPE</sequence>
<reference evidence="1 2" key="1">
    <citation type="submission" date="2016-03" db="EMBL/GenBank/DDBJ databases">
        <title>Genome sequencing of Devosia sp. S37.</title>
        <authorList>
            <person name="Mohd Nor M."/>
        </authorList>
    </citation>
    <scope>NUCLEOTIDE SEQUENCE [LARGE SCALE GENOMIC DNA]</scope>
    <source>
        <strain evidence="1 2">S37</strain>
    </source>
</reference>
<dbReference type="InterPro" id="IPR011057">
    <property type="entry name" value="Mss4-like_sf"/>
</dbReference>
<gene>
    <name evidence="1" type="ORF">A3840_17080</name>
</gene>
<dbReference type="AlphaFoldDB" id="A0A178HPC0"/>
<accession>A0A178HPC0</accession>
<evidence type="ECO:0000313" key="2">
    <source>
        <dbReference type="Proteomes" id="UP000078389"/>
    </source>
</evidence>
<dbReference type="Gene3D" id="3.90.1590.10">
    <property type="entry name" value="glutathione-dependent formaldehyde- activating enzyme (gfa)"/>
    <property type="match status" value="1"/>
</dbReference>
<evidence type="ECO:0000313" key="1">
    <source>
        <dbReference type="EMBL" id="OAM73876.1"/>
    </source>
</evidence>
<protein>
    <recommendedName>
        <fullName evidence="3">CENP-V/GFA domain-containing protein</fullName>
    </recommendedName>
</protein>
<dbReference type="EMBL" id="LVVY01000129">
    <property type="protein sequence ID" value="OAM73876.1"/>
    <property type="molecule type" value="Genomic_DNA"/>
</dbReference>
<comment type="caution">
    <text evidence="1">The sequence shown here is derived from an EMBL/GenBank/DDBJ whole genome shotgun (WGS) entry which is preliminary data.</text>
</comment>
<proteinExistence type="predicted"/>